<feature type="transmembrane region" description="Helical" evidence="2">
    <location>
        <begin position="28"/>
        <end position="51"/>
    </location>
</feature>
<evidence type="ECO:0000313" key="3">
    <source>
        <dbReference type="EMBL" id="RVU04250.1"/>
    </source>
</evidence>
<comment type="caution">
    <text evidence="3">The sequence shown here is derived from an EMBL/GenBank/DDBJ whole genome shotgun (WGS) entry which is preliminary data.</text>
</comment>
<evidence type="ECO:0000256" key="1">
    <source>
        <dbReference type="SAM" id="MobiDB-lite"/>
    </source>
</evidence>
<dbReference type="EMBL" id="SACO01000009">
    <property type="protein sequence ID" value="RVU04250.1"/>
    <property type="molecule type" value="Genomic_DNA"/>
</dbReference>
<proteinExistence type="predicted"/>
<dbReference type="Pfam" id="PF06835">
    <property type="entry name" value="LptC"/>
    <property type="match status" value="1"/>
</dbReference>
<name>A0A437N2U4_9SPHN</name>
<accession>A0A437N2U4</accession>
<dbReference type="OrthoDB" id="7423492at2"/>
<keyword evidence="2" id="KW-0472">Membrane</keyword>
<dbReference type="InterPro" id="IPR010664">
    <property type="entry name" value="LipoPS_assembly_LptC-rel"/>
</dbReference>
<evidence type="ECO:0000256" key="2">
    <source>
        <dbReference type="SAM" id="Phobius"/>
    </source>
</evidence>
<evidence type="ECO:0000313" key="4">
    <source>
        <dbReference type="Proteomes" id="UP000282837"/>
    </source>
</evidence>
<sequence length="215" mass="23003">MSGSAETLRNRRRADAAPGGPHDRKVRFLFSALPIGVGMIGAVMIITPMFPRGEVSFLLDRNKVAMAKERLAVSQAHYRGQDSQGRAFSLTAGQAVQHSASVPVVVMQDLLAQMQMQDGPSAVSATSGRYDINRERMDLSGPVQFKGADGYSMVTSSVAVDLKSRRAFGSGGVHGTVPAGTFSADRISADLPERRVVLEGHARLRMAGGHMVIPR</sequence>
<protein>
    <submittedName>
        <fullName evidence="3">LPS export ABC transporter periplasmic protein LptC</fullName>
    </submittedName>
</protein>
<gene>
    <name evidence="3" type="ORF">EOE18_12175</name>
</gene>
<reference evidence="3 4" key="1">
    <citation type="submission" date="2019-01" db="EMBL/GenBank/DDBJ databases">
        <authorList>
            <person name="Chen W.-M."/>
        </authorList>
    </citation>
    <scope>NUCLEOTIDE SEQUENCE [LARGE SCALE GENOMIC DNA]</scope>
    <source>
        <strain evidence="3 4">FSY-9</strain>
    </source>
</reference>
<dbReference type="Proteomes" id="UP000282837">
    <property type="component" value="Unassembled WGS sequence"/>
</dbReference>
<keyword evidence="2" id="KW-1133">Transmembrane helix</keyword>
<dbReference type="RefSeq" id="WP_127709895.1">
    <property type="nucleotide sequence ID" value="NZ_SACO01000009.1"/>
</dbReference>
<dbReference type="AlphaFoldDB" id="A0A437N2U4"/>
<organism evidence="3 4">
    <name type="scientific">Novosphingobium umbonatum</name>
    <dbReference type="NCBI Taxonomy" id="1908524"/>
    <lineage>
        <taxon>Bacteria</taxon>
        <taxon>Pseudomonadati</taxon>
        <taxon>Pseudomonadota</taxon>
        <taxon>Alphaproteobacteria</taxon>
        <taxon>Sphingomonadales</taxon>
        <taxon>Sphingomonadaceae</taxon>
        <taxon>Novosphingobium</taxon>
    </lineage>
</organism>
<keyword evidence="2" id="KW-0812">Transmembrane</keyword>
<feature type="region of interest" description="Disordered" evidence="1">
    <location>
        <begin position="1"/>
        <end position="21"/>
    </location>
</feature>
<keyword evidence="4" id="KW-1185">Reference proteome</keyword>